<dbReference type="GO" id="GO:0005506">
    <property type="term" value="F:iron ion binding"/>
    <property type="evidence" value="ECO:0007669"/>
    <property type="project" value="InterPro"/>
</dbReference>
<dbReference type="InterPro" id="IPR036396">
    <property type="entry name" value="Cyt_P450_sf"/>
</dbReference>
<dbReference type="SUPFAM" id="SSF48264">
    <property type="entry name" value="Cytochrome P450"/>
    <property type="match status" value="1"/>
</dbReference>
<dbReference type="KEGG" id="sla:SERLADRAFT_390492"/>
<reference evidence="1" key="1">
    <citation type="submission" date="2011-04" db="EMBL/GenBank/DDBJ databases">
        <title>Evolution of plant cell wall degrading machinery underlies the functional diversity of forest fungi.</title>
        <authorList>
            <consortium name="US DOE Joint Genome Institute (JGI-PGF)"/>
            <person name="Eastwood D.C."/>
            <person name="Floudas D."/>
            <person name="Binder M."/>
            <person name="Majcherczyk A."/>
            <person name="Schneider P."/>
            <person name="Aerts A."/>
            <person name="Asiegbu F.O."/>
            <person name="Baker S.E."/>
            <person name="Barry K."/>
            <person name="Bendiksby M."/>
            <person name="Blumentritt M."/>
            <person name="Coutinho P.M."/>
            <person name="Cullen D."/>
            <person name="Cullen D."/>
            <person name="Gathman A."/>
            <person name="Goodell B."/>
            <person name="Henrissat B."/>
            <person name="Ihrmark K."/>
            <person name="Kauserud H."/>
            <person name="Kohler A."/>
            <person name="LaButti K."/>
            <person name="Lapidus A."/>
            <person name="Lavin J.L."/>
            <person name="Lee Y.-H."/>
            <person name="Lindquist E."/>
            <person name="Lilly W."/>
            <person name="Lucas S."/>
            <person name="Morin E."/>
            <person name="Murat C."/>
            <person name="Oguiza J.A."/>
            <person name="Park J."/>
            <person name="Pisabarro A.G."/>
            <person name="Riley R."/>
            <person name="Rosling A."/>
            <person name="Salamov A."/>
            <person name="Schmidt O."/>
            <person name="Schmutz J."/>
            <person name="Skrede I."/>
            <person name="Stenlid J."/>
            <person name="Wiebenga A."/>
            <person name="Xie X."/>
            <person name="Kues U."/>
            <person name="Hibbett D.S."/>
            <person name="Hoffmeister D."/>
            <person name="Hogberg N."/>
            <person name="Martin F."/>
            <person name="Grigoriev I.V."/>
            <person name="Watkinson S.C."/>
        </authorList>
    </citation>
    <scope>NUCLEOTIDE SEQUENCE</scope>
    <source>
        <strain evidence="1">S7.9</strain>
    </source>
</reference>
<dbReference type="Proteomes" id="UP000008064">
    <property type="component" value="Unassembled WGS sequence"/>
</dbReference>
<dbReference type="OrthoDB" id="2692099at2759"/>
<organism>
    <name type="scientific">Serpula lacrymans var. lacrymans (strain S7.9)</name>
    <name type="common">Dry rot fungus</name>
    <dbReference type="NCBI Taxonomy" id="578457"/>
    <lineage>
        <taxon>Eukaryota</taxon>
        <taxon>Fungi</taxon>
        <taxon>Dikarya</taxon>
        <taxon>Basidiomycota</taxon>
        <taxon>Agaricomycotina</taxon>
        <taxon>Agaricomycetes</taxon>
        <taxon>Agaricomycetidae</taxon>
        <taxon>Boletales</taxon>
        <taxon>Coniophorineae</taxon>
        <taxon>Serpulaceae</taxon>
        <taxon>Serpula</taxon>
    </lineage>
</organism>
<accession>F8NXS8</accession>
<protein>
    <submittedName>
        <fullName evidence="1">Uncharacterized protein</fullName>
    </submittedName>
</protein>
<dbReference type="Gene3D" id="1.10.630.10">
    <property type="entry name" value="Cytochrome P450"/>
    <property type="match status" value="1"/>
</dbReference>
<feature type="non-terminal residue" evidence="1">
    <location>
        <position position="62"/>
    </location>
</feature>
<dbReference type="GeneID" id="18811439"/>
<dbReference type="GO" id="GO:0016705">
    <property type="term" value="F:oxidoreductase activity, acting on paired donors, with incorporation or reduction of molecular oxygen"/>
    <property type="evidence" value="ECO:0007669"/>
    <property type="project" value="InterPro"/>
</dbReference>
<dbReference type="GO" id="GO:0020037">
    <property type="term" value="F:heme binding"/>
    <property type="evidence" value="ECO:0007669"/>
    <property type="project" value="InterPro"/>
</dbReference>
<name>F8NXS8_SERL9</name>
<proteinExistence type="predicted"/>
<dbReference type="RefSeq" id="XP_007318763.1">
    <property type="nucleotide sequence ID" value="XM_007318701.1"/>
</dbReference>
<gene>
    <name evidence="1" type="ORF">SERLADRAFT_390492</name>
</gene>
<dbReference type="EMBL" id="GL945434">
    <property type="protein sequence ID" value="EGO24744.1"/>
    <property type="molecule type" value="Genomic_DNA"/>
</dbReference>
<evidence type="ECO:0000313" key="1">
    <source>
        <dbReference type="EMBL" id="EGO24744.1"/>
    </source>
</evidence>
<dbReference type="GO" id="GO:0004497">
    <property type="term" value="F:monooxygenase activity"/>
    <property type="evidence" value="ECO:0007669"/>
    <property type="project" value="InterPro"/>
</dbReference>
<dbReference type="HOGENOM" id="CLU_2910561_0_0_1"/>
<sequence length="62" mass="6956">MDTSVHVSGPIMYSRLLNKDIIIINSEKIAKDLMVRRSANFSDRPVLVTNVLYAKPSTSIHV</sequence>
<dbReference type="AlphaFoldDB" id="F8NXS8"/>